<protein>
    <submittedName>
        <fullName evidence="1">Uncharacterized protein</fullName>
    </submittedName>
</protein>
<organism evidence="1 2">
    <name type="scientific">Chenopodium quinoa</name>
    <name type="common">Quinoa</name>
    <dbReference type="NCBI Taxonomy" id="63459"/>
    <lineage>
        <taxon>Eukaryota</taxon>
        <taxon>Viridiplantae</taxon>
        <taxon>Streptophyta</taxon>
        <taxon>Embryophyta</taxon>
        <taxon>Tracheophyta</taxon>
        <taxon>Spermatophyta</taxon>
        <taxon>Magnoliopsida</taxon>
        <taxon>eudicotyledons</taxon>
        <taxon>Gunneridae</taxon>
        <taxon>Pentapetalae</taxon>
        <taxon>Caryophyllales</taxon>
        <taxon>Chenopodiaceae</taxon>
        <taxon>Chenopodioideae</taxon>
        <taxon>Atripliceae</taxon>
        <taxon>Chenopodium</taxon>
    </lineage>
</organism>
<dbReference type="OMA" id="GICMMAY"/>
<dbReference type="Gramene" id="AUR62041947-RA">
    <property type="protein sequence ID" value="AUR62041947-RA:cds"/>
    <property type="gene ID" value="AUR62041947"/>
</dbReference>
<evidence type="ECO:0000313" key="1">
    <source>
        <dbReference type="EnsemblPlants" id="AUR62041947-RA:cds"/>
    </source>
</evidence>
<accession>A0A803N843</accession>
<evidence type="ECO:0000313" key="2">
    <source>
        <dbReference type="Proteomes" id="UP000596660"/>
    </source>
</evidence>
<name>A0A803N843_CHEQI</name>
<dbReference type="EnsemblPlants" id="AUR62041947-RA">
    <property type="protein sequence ID" value="AUR62041947-RA:cds"/>
    <property type="gene ID" value="AUR62041947"/>
</dbReference>
<proteinExistence type="predicted"/>
<reference evidence="1" key="2">
    <citation type="submission" date="2021-03" db="UniProtKB">
        <authorList>
            <consortium name="EnsemblPlants"/>
        </authorList>
    </citation>
    <scope>IDENTIFICATION</scope>
</reference>
<dbReference type="Proteomes" id="UP000596660">
    <property type="component" value="Unplaced"/>
</dbReference>
<sequence>MPEKMCRMSDKEKSRIAEKMSEFILLMGYNADFQVVIAKELGRHIWMSSENLGRKQCRELLYLLYMADSATLLSYTVSLGKIIWCNHLKAKRRALKRKLLEKIKQRELGREKRKMKGRVRLVVMVNRGGKKGKAGPGLWARIGFHLRPKFVYRNARRRVVKRNVAVGSRVYRLALAMGFLSFRNLCVTSEWEFWAVCLVQQVFGFWRSIAIGGGLSSSYTSVAHEFGLDVVPCDVFERLQSCFRCSSTTRYPGNQLLTDFVDICTDIVRCIYITVLLDPFHCSGICMMAYIGSF</sequence>
<reference evidence="1" key="1">
    <citation type="journal article" date="2017" name="Nature">
        <title>The genome of Chenopodium quinoa.</title>
        <authorList>
            <person name="Jarvis D.E."/>
            <person name="Ho Y.S."/>
            <person name="Lightfoot D.J."/>
            <person name="Schmoeckel S.M."/>
            <person name="Li B."/>
            <person name="Borm T.J.A."/>
            <person name="Ohyanagi H."/>
            <person name="Mineta K."/>
            <person name="Michell C.T."/>
            <person name="Saber N."/>
            <person name="Kharbatia N.M."/>
            <person name="Rupper R.R."/>
            <person name="Sharp A.R."/>
            <person name="Dally N."/>
            <person name="Boughton B.A."/>
            <person name="Woo Y.H."/>
            <person name="Gao G."/>
            <person name="Schijlen E.G.W.M."/>
            <person name="Guo X."/>
            <person name="Momin A.A."/>
            <person name="Negrao S."/>
            <person name="Al-Babili S."/>
            <person name="Gehring C."/>
            <person name="Roessner U."/>
            <person name="Jung C."/>
            <person name="Murphy K."/>
            <person name="Arold S.T."/>
            <person name="Gojobori T."/>
            <person name="van der Linden C.G."/>
            <person name="van Loo E.N."/>
            <person name="Jellen E.N."/>
            <person name="Maughan P.J."/>
            <person name="Tester M."/>
        </authorList>
    </citation>
    <scope>NUCLEOTIDE SEQUENCE [LARGE SCALE GENOMIC DNA]</scope>
    <source>
        <strain evidence="1">cv. PI 614886</strain>
    </source>
</reference>
<dbReference type="AlphaFoldDB" id="A0A803N843"/>
<keyword evidence="2" id="KW-1185">Reference proteome</keyword>